<evidence type="ECO:0000313" key="5">
    <source>
        <dbReference type="Proteomes" id="UP000219353"/>
    </source>
</evidence>
<proteinExistence type="predicted"/>
<feature type="transmembrane region" description="Helical" evidence="1">
    <location>
        <begin position="12"/>
        <end position="36"/>
    </location>
</feature>
<evidence type="ECO:0000259" key="2">
    <source>
        <dbReference type="PROSITE" id="PS50883"/>
    </source>
</evidence>
<keyword evidence="5" id="KW-1185">Reference proteome</keyword>
<dbReference type="InterPro" id="IPR001633">
    <property type="entry name" value="EAL_dom"/>
</dbReference>
<dbReference type="PROSITE" id="PS50887">
    <property type="entry name" value="GGDEF"/>
    <property type="match status" value="1"/>
</dbReference>
<dbReference type="Proteomes" id="UP000219353">
    <property type="component" value="Unassembled WGS sequence"/>
</dbReference>
<dbReference type="PROSITE" id="PS51257">
    <property type="entry name" value="PROKAR_LIPOPROTEIN"/>
    <property type="match status" value="1"/>
</dbReference>
<gene>
    <name evidence="4" type="ORF">SAMN06297280_3344</name>
</gene>
<keyword evidence="1" id="KW-0472">Membrane</keyword>
<keyword evidence="1" id="KW-0812">Transmembrane</keyword>
<dbReference type="InterPro" id="IPR050706">
    <property type="entry name" value="Cyclic-di-GMP_PDE-like"/>
</dbReference>
<dbReference type="SUPFAM" id="SSF55073">
    <property type="entry name" value="Nucleotide cyclase"/>
    <property type="match status" value="1"/>
</dbReference>
<protein>
    <submittedName>
        <fullName evidence="4">Diguanylate cyclase/phosphodiesterase</fullName>
    </submittedName>
</protein>
<dbReference type="OrthoDB" id="5894408at2"/>
<dbReference type="InterPro" id="IPR029787">
    <property type="entry name" value="Nucleotide_cyclase"/>
</dbReference>
<dbReference type="AlphaFoldDB" id="A0A285JDA1"/>
<feature type="transmembrane region" description="Helical" evidence="1">
    <location>
        <begin position="42"/>
        <end position="65"/>
    </location>
</feature>
<dbReference type="Gene3D" id="3.20.20.450">
    <property type="entry name" value="EAL domain"/>
    <property type="match status" value="1"/>
</dbReference>
<sequence>MSLARLFKQKTYSSWLIILACCFIFANVLFGLAIVLRSSSLAGWQLSLLFNASLLMFLAGLFYGVQWHRRSLATTVLKVDHAIKRLEERLELTQRVDLMPDIRLEKINDRLLSYIRRDHEVRHLVRVQGLIDHELAIGNRIFFESKLQHFLSDASEEGSGALFIIEVSHPGHSISQVKQLACLKACVEVINSYCEPYQDRILARLSENDLVLLLSGISEKDMANLADTLVVAMGRANCFANYLSSDFVHIGYVAYQRDQTTYQLLSEADMALRTAQLYGHNSAFGFEPEKKPAAKGSVWWRSEITKALAQHRFSLSFQPVFSWQDQELLQQEVLVRLQSTEGENIPAAIFLPMAYSCGLTLQIDQHVLLRAAKLGSLESRSAIRCSVNINAHSLLSKDWQQWLEQLVVAGQLDPSQLALELTEHHLIRYYVKLKPVLDKIINLGFALVVDQVGLTIDIPPYADDLAIESAKLHPSVVRNIDQHLEQQLFVRGLISHFAERGIRVIGTGVELAAEWQTLQKLGVAGGQGFYFSQPLPQIVSGTVAE</sequence>
<organism evidence="4 5">
    <name type="scientific">Arsukibacterium tuosuense</name>
    <dbReference type="NCBI Taxonomy" id="1323745"/>
    <lineage>
        <taxon>Bacteria</taxon>
        <taxon>Pseudomonadati</taxon>
        <taxon>Pseudomonadota</taxon>
        <taxon>Gammaproteobacteria</taxon>
        <taxon>Chromatiales</taxon>
        <taxon>Chromatiaceae</taxon>
        <taxon>Arsukibacterium</taxon>
    </lineage>
</organism>
<accession>A0A285JDA1</accession>
<dbReference type="SMART" id="SM00052">
    <property type="entry name" value="EAL"/>
    <property type="match status" value="1"/>
</dbReference>
<dbReference type="InterPro" id="IPR000160">
    <property type="entry name" value="GGDEF_dom"/>
</dbReference>
<dbReference type="Pfam" id="PF00563">
    <property type="entry name" value="EAL"/>
    <property type="match status" value="1"/>
</dbReference>
<dbReference type="CDD" id="cd01948">
    <property type="entry name" value="EAL"/>
    <property type="match status" value="1"/>
</dbReference>
<dbReference type="SMART" id="SM00267">
    <property type="entry name" value="GGDEF"/>
    <property type="match status" value="1"/>
</dbReference>
<keyword evidence="1" id="KW-1133">Transmembrane helix</keyword>
<name>A0A285JDA1_9GAMM</name>
<evidence type="ECO:0000259" key="3">
    <source>
        <dbReference type="PROSITE" id="PS50887"/>
    </source>
</evidence>
<dbReference type="GO" id="GO:0071111">
    <property type="term" value="F:cyclic-guanylate-specific phosphodiesterase activity"/>
    <property type="evidence" value="ECO:0007669"/>
    <property type="project" value="InterPro"/>
</dbReference>
<dbReference type="InterPro" id="IPR035919">
    <property type="entry name" value="EAL_sf"/>
</dbReference>
<dbReference type="Gene3D" id="3.30.70.270">
    <property type="match status" value="1"/>
</dbReference>
<dbReference type="Pfam" id="PF00990">
    <property type="entry name" value="GGDEF"/>
    <property type="match status" value="1"/>
</dbReference>
<dbReference type="EMBL" id="OBEB01000008">
    <property type="protein sequence ID" value="SNY58242.1"/>
    <property type="molecule type" value="Genomic_DNA"/>
</dbReference>
<dbReference type="RefSeq" id="WP_097112539.1">
    <property type="nucleotide sequence ID" value="NZ_OBEB01000008.1"/>
</dbReference>
<dbReference type="SUPFAM" id="SSF141868">
    <property type="entry name" value="EAL domain-like"/>
    <property type="match status" value="1"/>
</dbReference>
<reference evidence="5" key="1">
    <citation type="submission" date="2017-09" db="EMBL/GenBank/DDBJ databases">
        <authorList>
            <person name="Varghese N."/>
            <person name="Submissions S."/>
        </authorList>
    </citation>
    <scope>NUCLEOTIDE SEQUENCE [LARGE SCALE GENOMIC DNA]</scope>
    <source>
        <strain evidence="5">CGMCC 1.12461</strain>
    </source>
</reference>
<dbReference type="PANTHER" id="PTHR33121">
    <property type="entry name" value="CYCLIC DI-GMP PHOSPHODIESTERASE PDEF"/>
    <property type="match status" value="1"/>
</dbReference>
<dbReference type="InterPro" id="IPR043128">
    <property type="entry name" value="Rev_trsase/Diguanyl_cyclase"/>
</dbReference>
<evidence type="ECO:0000313" key="4">
    <source>
        <dbReference type="EMBL" id="SNY58242.1"/>
    </source>
</evidence>
<feature type="domain" description="EAL" evidence="2">
    <location>
        <begin position="297"/>
        <end position="545"/>
    </location>
</feature>
<dbReference type="PROSITE" id="PS50883">
    <property type="entry name" value="EAL"/>
    <property type="match status" value="1"/>
</dbReference>
<evidence type="ECO:0000256" key="1">
    <source>
        <dbReference type="SAM" id="Phobius"/>
    </source>
</evidence>
<dbReference type="PANTHER" id="PTHR33121:SF32">
    <property type="entry name" value="RNASE E SPECIFICITY FACTOR CSRD"/>
    <property type="match status" value="1"/>
</dbReference>
<feature type="domain" description="GGDEF" evidence="3">
    <location>
        <begin position="158"/>
        <end position="288"/>
    </location>
</feature>